<accession>A0A7N2MTK9</accession>
<protein>
    <submittedName>
        <fullName evidence="1">Uncharacterized protein</fullName>
    </submittedName>
</protein>
<organism evidence="1 2">
    <name type="scientific">Quercus lobata</name>
    <name type="common">Valley oak</name>
    <dbReference type="NCBI Taxonomy" id="97700"/>
    <lineage>
        <taxon>Eukaryota</taxon>
        <taxon>Viridiplantae</taxon>
        <taxon>Streptophyta</taxon>
        <taxon>Embryophyta</taxon>
        <taxon>Tracheophyta</taxon>
        <taxon>Spermatophyta</taxon>
        <taxon>Magnoliopsida</taxon>
        <taxon>eudicotyledons</taxon>
        <taxon>Gunneridae</taxon>
        <taxon>Pentapetalae</taxon>
        <taxon>rosids</taxon>
        <taxon>fabids</taxon>
        <taxon>Fagales</taxon>
        <taxon>Fagaceae</taxon>
        <taxon>Quercus</taxon>
    </lineage>
</organism>
<keyword evidence="2" id="KW-1185">Reference proteome</keyword>
<dbReference type="AlphaFoldDB" id="A0A7N2MTK9"/>
<evidence type="ECO:0000313" key="1">
    <source>
        <dbReference type="EnsemblPlants" id="QL10p063509:mrna"/>
    </source>
</evidence>
<name>A0A7N2MTK9_QUELO</name>
<dbReference type="Proteomes" id="UP000594261">
    <property type="component" value="Chromosome 10"/>
</dbReference>
<dbReference type="InParanoid" id="A0A7N2MTK9"/>
<dbReference type="EMBL" id="LRBV02000010">
    <property type="status" value="NOT_ANNOTATED_CDS"/>
    <property type="molecule type" value="Genomic_DNA"/>
</dbReference>
<reference evidence="1 2" key="1">
    <citation type="journal article" date="2016" name="G3 (Bethesda)">
        <title>First Draft Assembly and Annotation of the Genome of a California Endemic Oak Quercus lobata Nee (Fagaceae).</title>
        <authorList>
            <person name="Sork V.L."/>
            <person name="Fitz-Gibbon S.T."/>
            <person name="Puiu D."/>
            <person name="Crepeau M."/>
            <person name="Gugger P.F."/>
            <person name="Sherman R."/>
            <person name="Stevens K."/>
            <person name="Langley C.H."/>
            <person name="Pellegrini M."/>
            <person name="Salzberg S.L."/>
        </authorList>
    </citation>
    <scope>NUCLEOTIDE SEQUENCE [LARGE SCALE GENOMIC DNA]</scope>
    <source>
        <strain evidence="1 2">cv. SW786</strain>
    </source>
</reference>
<dbReference type="Gramene" id="QL10p063509:mrna">
    <property type="protein sequence ID" value="QL10p063509:mrna"/>
    <property type="gene ID" value="QL10p063509"/>
</dbReference>
<reference evidence="1" key="2">
    <citation type="submission" date="2021-01" db="UniProtKB">
        <authorList>
            <consortium name="EnsemblPlants"/>
        </authorList>
    </citation>
    <scope>IDENTIFICATION</scope>
</reference>
<dbReference type="EnsemblPlants" id="QL10p063509:mrna">
    <property type="protein sequence ID" value="QL10p063509:mrna"/>
    <property type="gene ID" value="QL10p063509"/>
</dbReference>
<evidence type="ECO:0000313" key="2">
    <source>
        <dbReference type="Proteomes" id="UP000594261"/>
    </source>
</evidence>
<sequence length="113" mass="12889">MVPRMNFTKFSEASSNFSTNNSIELGKIWMMYKAVLPNGSPFQLRDSGVWELGLVKRDVSDFGVLLIELIIWKESIQINNYPNNLNESLVDWITHLLTSFSDVYSVIDKSLIG</sequence>
<proteinExistence type="predicted"/>